<evidence type="ECO:0000313" key="3">
    <source>
        <dbReference type="EMBL" id="AVF46027.1"/>
    </source>
</evidence>
<evidence type="ECO:0000259" key="2">
    <source>
        <dbReference type="Pfam" id="PF08327"/>
    </source>
</evidence>
<evidence type="ECO:0000313" key="4">
    <source>
        <dbReference type="Proteomes" id="UP000237921"/>
    </source>
</evidence>
<dbReference type="Proteomes" id="UP000237921">
    <property type="component" value="Chromosome"/>
</dbReference>
<dbReference type="SUPFAM" id="SSF55961">
    <property type="entry name" value="Bet v1-like"/>
    <property type="match status" value="1"/>
</dbReference>
<name>A0A2L1VLL7_ACINO</name>
<reference evidence="4" key="1">
    <citation type="submission" date="2017-12" db="EMBL/GenBank/DDBJ databases">
        <title>FDA dAtabase for Regulatory Grade micrObial Sequences (FDA-ARGOS): Supporting development and validation of Infectious Disease Dx tests.</title>
        <authorList>
            <person name="Hoffmann M."/>
            <person name="Allard M."/>
            <person name="Evans P."/>
            <person name="Brown E."/>
            <person name="Tallon L."/>
            <person name="Sadzewicz L."/>
            <person name="Sengamalay N."/>
            <person name="Ott S."/>
            <person name="Godinez A."/>
            <person name="Nagaraj S."/>
            <person name="Vavikolanu K."/>
            <person name="Aluvathingal J."/>
            <person name="Nadendla S."/>
            <person name="Sichtig H."/>
        </authorList>
    </citation>
    <scope>NUCLEOTIDE SEQUENCE [LARGE SCALE GENOMIC DNA]</scope>
    <source>
        <strain evidence="4">FDAARGOS_129</strain>
    </source>
</reference>
<dbReference type="Pfam" id="PF08327">
    <property type="entry name" value="AHSA1"/>
    <property type="match status" value="1"/>
</dbReference>
<evidence type="ECO:0000256" key="1">
    <source>
        <dbReference type="ARBA" id="ARBA00006817"/>
    </source>
</evidence>
<organism evidence="3 4">
    <name type="scientific">Acinetobacter nosocomialis</name>
    <dbReference type="NCBI Taxonomy" id="106654"/>
    <lineage>
        <taxon>Bacteria</taxon>
        <taxon>Pseudomonadati</taxon>
        <taxon>Pseudomonadota</taxon>
        <taxon>Gammaproteobacteria</taxon>
        <taxon>Moraxellales</taxon>
        <taxon>Moraxellaceae</taxon>
        <taxon>Acinetobacter</taxon>
        <taxon>Acinetobacter calcoaceticus/baumannii complex</taxon>
    </lineage>
</organism>
<accession>A0A2L1VLL7</accession>
<dbReference type="RefSeq" id="WP_016804279.1">
    <property type="nucleotide sequence ID" value="NZ_BKRJ01000004.1"/>
</dbReference>
<feature type="domain" description="Activator of Hsp90 ATPase homologue 1/2-like C-terminal" evidence="2">
    <location>
        <begin position="13"/>
        <end position="129"/>
    </location>
</feature>
<dbReference type="Gene3D" id="3.30.530.20">
    <property type="match status" value="1"/>
</dbReference>
<proteinExistence type="inferred from homology"/>
<protein>
    <submittedName>
        <fullName evidence="3">SRPBCC domain-containing protein</fullName>
    </submittedName>
</protein>
<sequence length="137" mass="15815">MMKAIELSQYISYPPKKVWEALTTPELIQQWWAKGDIQAKVGHQFTLDMGSFGVQHCLVKVADKEILFEYDFAIGVLDTTLRWQLIPQGEGTLLQLKHSRFNENSSLGQQAFMGMRKGWPQILSRIEKVISNYKKIE</sequence>
<dbReference type="CDD" id="cd07814">
    <property type="entry name" value="SRPBCC_CalC_Aha1-like"/>
    <property type="match status" value="1"/>
</dbReference>
<gene>
    <name evidence="3" type="ORF">AL533_17580</name>
</gene>
<dbReference type="AlphaFoldDB" id="A0A2L1VLL7"/>
<dbReference type="InterPro" id="IPR013538">
    <property type="entry name" value="ASHA1/2-like_C"/>
</dbReference>
<dbReference type="EMBL" id="CP014019">
    <property type="protein sequence ID" value="AVF46027.1"/>
    <property type="molecule type" value="Genomic_DNA"/>
</dbReference>
<dbReference type="InterPro" id="IPR023393">
    <property type="entry name" value="START-like_dom_sf"/>
</dbReference>
<comment type="similarity">
    <text evidence="1">Belongs to the AHA1 family.</text>
</comment>